<dbReference type="EMBL" id="LT629695">
    <property type="protein sequence ID" value="SDH63791.1"/>
    <property type="molecule type" value="Genomic_DNA"/>
</dbReference>
<organism evidence="1 2">
    <name type="scientific">Agrococcus jejuensis</name>
    <dbReference type="NCBI Taxonomy" id="399736"/>
    <lineage>
        <taxon>Bacteria</taxon>
        <taxon>Bacillati</taxon>
        <taxon>Actinomycetota</taxon>
        <taxon>Actinomycetes</taxon>
        <taxon>Micrococcales</taxon>
        <taxon>Microbacteriaceae</taxon>
        <taxon>Agrococcus</taxon>
    </lineage>
</organism>
<dbReference type="RefSeq" id="WP_092504407.1">
    <property type="nucleotide sequence ID" value="NZ_LT629695.1"/>
</dbReference>
<accession>A0A1G8E1T0</accession>
<name>A0A1G8E1T0_9MICO</name>
<proteinExistence type="predicted"/>
<evidence type="ECO:0000313" key="2">
    <source>
        <dbReference type="Proteomes" id="UP000198822"/>
    </source>
</evidence>
<evidence type="ECO:0000313" key="1">
    <source>
        <dbReference type="EMBL" id="SDH63791.1"/>
    </source>
</evidence>
<dbReference type="STRING" id="399736.SAMN04489720_1854"/>
<protein>
    <submittedName>
        <fullName evidence="1">Uncharacterized protein</fullName>
    </submittedName>
</protein>
<reference evidence="2" key="1">
    <citation type="submission" date="2016-10" db="EMBL/GenBank/DDBJ databases">
        <authorList>
            <person name="Varghese N."/>
            <person name="Submissions S."/>
        </authorList>
    </citation>
    <scope>NUCLEOTIDE SEQUENCE [LARGE SCALE GENOMIC DNA]</scope>
    <source>
        <strain evidence="2">DSM 22002</strain>
    </source>
</reference>
<sequence length="97" mass="9772">MRSIMYAGQAVTSSDRVAIELLAYAKSLATHGTVDVVSIPIVGAGGAESCDFLVGSGIALAVGPASDPLTDVVGADLAIDDLRERQARLVGPGFGTV</sequence>
<dbReference type="OrthoDB" id="5119511at2"/>
<dbReference type="Proteomes" id="UP000198822">
    <property type="component" value="Chromosome I"/>
</dbReference>
<keyword evidence="2" id="KW-1185">Reference proteome</keyword>
<dbReference type="AlphaFoldDB" id="A0A1G8E1T0"/>
<gene>
    <name evidence="1" type="ORF">SAMN04489720_1854</name>
</gene>